<protein>
    <recommendedName>
        <fullName evidence="5">AAA+ ATPase domain-containing protein</fullName>
    </recommendedName>
</protein>
<dbReference type="PANTHER" id="PTHR33295">
    <property type="entry name" value="ATPASE"/>
    <property type="match status" value="1"/>
</dbReference>
<evidence type="ECO:0000313" key="3">
    <source>
        <dbReference type="EMBL" id="SHI41950.1"/>
    </source>
</evidence>
<dbReference type="InterPro" id="IPR027417">
    <property type="entry name" value="P-loop_NTPase"/>
</dbReference>
<feature type="domain" description="DUF4143" evidence="2">
    <location>
        <begin position="225"/>
        <end position="385"/>
    </location>
</feature>
<dbReference type="GeneID" id="89508261"/>
<dbReference type="OrthoDB" id="9801806at2"/>
<dbReference type="Pfam" id="PF13635">
    <property type="entry name" value="DUF4143"/>
    <property type="match status" value="1"/>
</dbReference>
<dbReference type="InterPro" id="IPR041682">
    <property type="entry name" value="AAA_14"/>
</dbReference>
<accession>A0A1M6AZP8</accession>
<dbReference type="InterPro" id="IPR011335">
    <property type="entry name" value="Restrct_endonuc-II-like"/>
</dbReference>
<dbReference type="SUPFAM" id="SSF52540">
    <property type="entry name" value="P-loop containing nucleoside triphosphate hydrolases"/>
    <property type="match status" value="1"/>
</dbReference>
<sequence>MELKRKTSQVIKDWFSGDKKALLIKGARQVGKTYVIRSTLKELGNNYYEVNLIDSPEAIDILMNVKNVDELIMGLSTINDMPLIKGETVIFIDEVQKCKEMVTRIKFLVDEGSFKYILSGSLLGVELTNLESAPVGYLTTHEMFPLDFQEFLQITNITENVMAHLKKSFEDRTPVMDSIHEKLMTLFLQYLAVGGMPDAVSTFAETHNINAVLKIHKDIAELYKMDFTKYEAEDKRLQLINVYDLIPAELLKQNRRYIVSDIKKGLHFERVQSSFLWLNNAGVAYSVYNATEPRKPLKSSEKQSLFKLYLSDVGMLTSIYGMDTKRMLIIKNPNMNAGGIFENAVAQELRSKGFSLYYYNSNRLGELDFVIEYKGSIYPIEVKSGKDYTVHSAISNCVANHQYEMQEAFVFADCNIKHDKKITYLPIYMVMFLEKDQSEDFIVDEVLF</sequence>
<evidence type="ECO:0000259" key="2">
    <source>
        <dbReference type="Pfam" id="PF13635"/>
    </source>
</evidence>
<dbReference type="STRING" id="1121131.SAMN02745229_03052"/>
<gene>
    <name evidence="3" type="ORF">SAMN02745229_03052</name>
</gene>
<dbReference type="AlphaFoldDB" id="A0A1M6AZP8"/>
<dbReference type="Pfam" id="PF13173">
    <property type="entry name" value="AAA_14"/>
    <property type="match status" value="1"/>
</dbReference>
<dbReference type="SUPFAM" id="SSF52980">
    <property type="entry name" value="Restriction endonuclease-like"/>
    <property type="match status" value="1"/>
</dbReference>
<dbReference type="PANTHER" id="PTHR33295:SF7">
    <property type="entry name" value="ATPASE"/>
    <property type="match status" value="1"/>
</dbReference>
<proteinExistence type="predicted"/>
<keyword evidence="4" id="KW-1185">Reference proteome</keyword>
<dbReference type="InterPro" id="IPR025420">
    <property type="entry name" value="DUF4143"/>
</dbReference>
<dbReference type="Proteomes" id="UP000184278">
    <property type="component" value="Unassembled WGS sequence"/>
</dbReference>
<dbReference type="Gene3D" id="3.40.50.300">
    <property type="entry name" value="P-loop containing nucleotide triphosphate hydrolases"/>
    <property type="match status" value="1"/>
</dbReference>
<evidence type="ECO:0000313" key="4">
    <source>
        <dbReference type="Proteomes" id="UP000184278"/>
    </source>
</evidence>
<organism evidence="3 4">
    <name type="scientific">Butyrivibrio fibrisolvens DSM 3071</name>
    <dbReference type="NCBI Taxonomy" id="1121131"/>
    <lineage>
        <taxon>Bacteria</taxon>
        <taxon>Bacillati</taxon>
        <taxon>Bacillota</taxon>
        <taxon>Clostridia</taxon>
        <taxon>Lachnospirales</taxon>
        <taxon>Lachnospiraceae</taxon>
        <taxon>Butyrivibrio</taxon>
    </lineage>
</organism>
<feature type="domain" description="AAA" evidence="1">
    <location>
        <begin position="19"/>
        <end position="152"/>
    </location>
</feature>
<evidence type="ECO:0008006" key="5">
    <source>
        <dbReference type="Google" id="ProtNLM"/>
    </source>
</evidence>
<evidence type="ECO:0000259" key="1">
    <source>
        <dbReference type="Pfam" id="PF13173"/>
    </source>
</evidence>
<dbReference type="EMBL" id="FQXK01000029">
    <property type="protein sequence ID" value="SHI41950.1"/>
    <property type="molecule type" value="Genomic_DNA"/>
</dbReference>
<dbReference type="RefSeq" id="WP_073389026.1">
    <property type="nucleotide sequence ID" value="NZ_FQXK01000029.1"/>
</dbReference>
<reference evidence="4" key="1">
    <citation type="submission" date="2016-11" db="EMBL/GenBank/DDBJ databases">
        <authorList>
            <person name="Varghese N."/>
            <person name="Submissions S."/>
        </authorList>
    </citation>
    <scope>NUCLEOTIDE SEQUENCE [LARGE SCALE GENOMIC DNA]</scope>
    <source>
        <strain evidence="4">DSM 3071</strain>
    </source>
</reference>
<name>A0A1M6AZP8_BUTFI</name>